<dbReference type="RefSeq" id="WP_234868399.1">
    <property type="nucleotide sequence ID" value="NZ_JAKEVY010000007.1"/>
</dbReference>
<name>A0ABS9BQG8_9BACT</name>
<keyword evidence="4" id="KW-1185">Reference proteome</keyword>
<protein>
    <submittedName>
        <fullName evidence="3">Outer membrane beta-barrel protein</fullName>
    </submittedName>
</protein>
<gene>
    <name evidence="3" type="ORF">L0U88_19625</name>
</gene>
<proteinExistence type="predicted"/>
<comment type="caution">
    <text evidence="3">The sequence shown here is derived from an EMBL/GenBank/DDBJ whole genome shotgun (WGS) entry which is preliminary data.</text>
</comment>
<evidence type="ECO:0000259" key="2">
    <source>
        <dbReference type="Pfam" id="PF13568"/>
    </source>
</evidence>
<feature type="chain" id="PRO_5047292467" evidence="1">
    <location>
        <begin position="20"/>
        <end position="259"/>
    </location>
</feature>
<feature type="domain" description="Outer membrane protein beta-barrel" evidence="2">
    <location>
        <begin position="78"/>
        <end position="226"/>
    </location>
</feature>
<dbReference type="InterPro" id="IPR025665">
    <property type="entry name" value="Beta-barrel_OMP_2"/>
</dbReference>
<dbReference type="Pfam" id="PF13568">
    <property type="entry name" value="OMP_b-brl_2"/>
    <property type="match status" value="1"/>
</dbReference>
<sequence length="259" mass="28708">MRKISAVLSALLLTIALQAQTDSTVTNPAVPIPAIKEKVSKPKKDWSKVKISNRANDHFMFQFGYDTWTQVPDSIRLTGIGRHLNIYLMMDFPFKVDPRFSVGIGVGIGSSNIFFDKHDVQIAGNSPTLAFRNLADTNHFKKYKLVNVWAEVPVELRFAANPENTNKSWKFAVGAKVGTMLNAHTKGKNFQTKSGSAINNYTEKINSRRYFNALRIAATARISYGPFGIFGSYQVNTLIKDNQGPPVHPMSVGLTISGL</sequence>
<reference evidence="3 4" key="1">
    <citation type="submission" date="2022-01" db="EMBL/GenBank/DDBJ databases">
        <title>Flavihumibacter sp. nov., isolated from sediment of a river.</title>
        <authorList>
            <person name="Liu H."/>
        </authorList>
    </citation>
    <scope>NUCLEOTIDE SEQUENCE [LARGE SCALE GENOMIC DNA]</scope>
    <source>
        <strain evidence="3 4">RY-1</strain>
    </source>
</reference>
<evidence type="ECO:0000313" key="3">
    <source>
        <dbReference type="EMBL" id="MCF1716861.1"/>
    </source>
</evidence>
<evidence type="ECO:0000313" key="4">
    <source>
        <dbReference type="Proteomes" id="UP001200145"/>
    </source>
</evidence>
<dbReference type="Proteomes" id="UP001200145">
    <property type="component" value="Unassembled WGS sequence"/>
</dbReference>
<accession>A0ABS9BQG8</accession>
<organism evidence="3 4">
    <name type="scientific">Flavihumibacter fluminis</name>
    <dbReference type="NCBI Taxonomy" id="2909236"/>
    <lineage>
        <taxon>Bacteria</taxon>
        <taxon>Pseudomonadati</taxon>
        <taxon>Bacteroidota</taxon>
        <taxon>Chitinophagia</taxon>
        <taxon>Chitinophagales</taxon>
        <taxon>Chitinophagaceae</taxon>
        <taxon>Flavihumibacter</taxon>
    </lineage>
</organism>
<dbReference type="EMBL" id="JAKEVY010000007">
    <property type="protein sequence ID" value="MCF1716861.1"/>
    <property type="molecule type" value="Genomic_DNA"/>
</dbReference>
<keyword evidence="1" id="KW-0732">Signal</keyword>
<feature type="signal peptide" evidence="1">
    <location>
        <begin position="1"/>
        <end position="19"/>
    </location>
</feature>
<evidence type="ECO:0000256" key="1">
    <source>
        <dbReference type="SAM" id="SignalP"/>
    </source>
</evidence>